<comment type="caution">
    <text evidence="1">The sequence shown here is derived from an EMBL/GenBank/DDBJ whole genome shotgun (WGS) entry which is preliminary data.</text>
</comment>
<keyword evidence="2" id="KW-1185">Reference proteome</keyword>
<accession>A0ABD1NJ85</accession>
<organism evidence="1 2">
    <name type="scientific">Flemingia macrophylla</name>
    <dbReference type="NCBI Taxonomy" id="520843"/>
    <lineage>
        <taxon>Eukaryota</taxon>
        <taxon>Viridiplantae</taxon>
        <taxon>Streptophyta</taxon>
        <taxon>Embryophyta</taxon>
        <taxon>Tracheophyta</taxon>
        <taxon>Spermatophyta</taxon>
        <taxon>Magnoliopsida</taxon>
        <taxon>eudicotyledons</taxon>
        <taxon>Gunneridae</taxon>
        <taxon>Pentapetalae</taxon>
        <taxon>rosids</taxon>
        <taxon>fabids</taxon>
        <taxon>Fabales</taxon>
        <taxon>Fabaceae</taxon>
        <taxon>Papilionoideae</taxon>
        <taxon>50 kb inversion clade</taxon>
        <taxon>NPAAA clade</taxon>
        <taxon>indigoferoid/millettioid clade</taxon>
        <taxon>Phaseoleae</taxon>
        <taxon>Flemingia</taxon>
    </lineage>
</organism>
<proteinExistence type="predicted"/>
<gene>
    <name evidence="1" type="ORF">Fmac_001732</name>
</gene>
<sequence length="83" mass="9322">MVKPVNTTGEPQLLKWVQMKHIHNKGKNLTLWRCSCGMHGLANGNQVLRNCFHQAIMSSSIETSVKVTTQIHESINEPSKPKV</sequence>
<dbReference type="EMBL" id="JBGMDY010000001">
    <property type="protein sequence ID" value="KAL2347732.1"/>
    <property type="molecule type" value="Genomic_DNA"/>
</dbReference>
<name>A0ABD1NJ85_9FABA</name>
<reference evidence="1 2" key="1">
    <citation type="submission" date="2024-08" db="EMBL/GenBank/DDBJ databases">
        <title>Insights into the chromosomal genome structure of Flemingia macrophylla.</title>
        <authorList>
            <person name="Ding Y."/>
            <person name="Zhao Y."/>
            <person name="Bi W."/>
            <person name="Wu M."/>
            <person name="Zhao G."/>
            <person name="Gong Y."/>
            <person name="Li W."/>
            <person name="Zhang P."/>
        </authorList>
    </citation>
    <scope>NUCLEOTIDE SEQUENCE [LARGE SCALE GENOMIC DNA]</scope>
    <source>
        <strain evidence="1">DYQJB</strain>
        <tissue evidence="1">Leaf</tissue>
    </source>
</reference>
<protein>
    <submittedName>
        <fullName evidence="1">Uncharacterized protein</fullName>
    </submittedName>
</protein>
<evidence type="ECO:0000313" key="1">
    <source>
        <dbReference type="EMBL" id="KAL2347732.1"/>
    </source>
</evidence>
<dbReference type="Proteomes" id="UP001603857">
    <property type="component" value="Unassembled WGS sequence"/>
</dbReference>
<dbReference type="AlphaFoldDB" id="A0ABD1NJ85"/>
<evidence type="ECO:0000313" key="2">
    <source>
        <dbReference type="Proteomes" id="UP001603857"/>
    </source>
</evidence>